<comment type="caution">
    <text evidence="2">The sequence shown here is derived from an EMBL/GenBank/DDBJ whole genome shotgun (WGS) entry which is preliminary data.</text>
</comment>
<keyword evidence="1" id="KW-0472">Membrane</keyword>
<dbReference type="Proteomes" id="UP000245080">
    <property type="component" value="Unassembled WGS sequence"/>
</dbReference>
<dbReference type="EMBL" id="QCXQ01000006">
    <property type="protein sequence ID" value="PWF99438.1"/>
    <property type="molecule type" value="Genomic_DNA"/>
</dbReference>
<reference evidence="2 3" key="1">
    <citation type="journal article" date="2018" name="Int. J. Syst. Evol. Microbiol.">
        <title>Lactobacillus bambusae sp. nov., isolated from a traditional fermented Ma-bamboo shoots of Taiwan.</title>
        <authorList>
            <person name="Wang L.-T."/>
        </authorList>
    </citation>
    <scope>NUCLEOTIDE SEQUENCE [LARGE SCALE GENOMIC DNA]</scope>
    <source>
        <strain evidence="2 3">BS-W1</strain>
    </source>
</reference>
<evidence type="ECO:0000256" key="1">
    <source>
        <dbReference type="SAM" id="Phobius"/>
    </source>
</evidence>
<feature type="transmembrane region" description="Helical" evidence="1">
    <location>
        <begin position="126"/>
        <end position="146"/>
    </location>
</feature>
<organism evidence="2 3">
    <name type="scientific">Levilactobacillus bambusae</name>
    <dbReference type="NCBI Taxonomy" id="2024736"/>
    <lineage>
        <taxon>Bacteria</taxon>
        <taxon>Bacillati</taxon>
        <taxon>Bacillota</taxon>
        <taxon>Bacilli</taxon>
        <taxon>Lactobacillales</taxon>
        <taxon>Lactobacillaceae</taxon>
        <taxon>Levilactobacillus</taxon>
    </lineage>
</organism>
<keyword evidence="3" id="KW-1185">Reference proteome</keyword>
<proteinExistence type="predicted"/>
<keyword evidence="1" id="KW-0812">Transmembrane</keyword>
<dbReference type="OrthoDB" id="2456403at2"/>
<keyword evidence="1" id="KW-1133">Transmembrane helix</keyword>
<dbReference type="PANTHER" id="PTHR34989">
    <property type="entry name" value="PROTEIN HDED"/>
    <property type="match status" value="1"/>
</dbReference>
<dbReference type="AlphaFoldDB" id="A0A2V1MWL5"/>
<protein>
    <recommendedName>
        <fullName evidence="4">HdeD family acid-resistance protein</fullName>
    </recommendedName>
</protein>
<gene>
    <name evidence="2" type="ORF">DCM90_08275</name>
</gene>
<feature type="transmembrane region" description="Helical" evidence="1">
    <location>
        <begin position="12"/>
        <end position="31"/>
    </location>
</feature>
<dbReference type="GO" id="GO:0005886">
    <property type="term" value="C:plasma membrane"/>
    <property type="evidence" value="ECO:0007669"/>
    <property type="project" value="TreeGrafter"/>
</dbReference>
<dbReference type="Pfam" id="PF03729">
    <property type="entry name" value="DUF308"/>
    <property type="match status" value="2"/>
</dbReference>
<feature type="transmembrane region" description="Helical" evidence="1">
    <location>
        <begin position="152"/>
        <end position="176"/>
    </location>
</feature>
<feature type="transmembrane region" description="Helical" evidence="1">
    <location>
        <begin position="94"/>
        <end position="114"/>
    </location>
</feature>
<evidence type="ECO:0008006" key="4">
    <source>
        <dbReference type="Google" id="ProtNLM"/>
    </source>
</evidence>
<accession>A0A2V1MWL5</accession>
<dbReference type="PANTHER" id="PTHR34989:SF1">
    <property type="entry name" value="PROTEIN HDED"/>
    <property type="match status" value="1"/>
</dbReference>
<feature type="transmembrane region" description="Helical" evidence="1">
    <location>
        <begin position="70"/>
        <end position="88"/>
    </location>
</feature>
<dbReference type="RefSeq" id="WP_109250896.1">
    <property type="nucleotide sequence ID" value="NZ_QCXQ01000006.1"/>
</dbReference>
<name>A0A2V1MWL5_9LACO</name>
<dbReference type="InterPro" id="IPR005325">
    <property type="entry name" value="DUF308_memb"/>
</dbReference>
<evidence type="ECO:0000313" key="3">
    <source>
        <dbReference type="Proteomes" id="UP000245080"/>
    </source>
</evidence>
<dbReference type="InterPro" id="IPR052712">
    <property type="entry name" value="Acid_resist_chaperone_HdeD"/>
</dbReference>
<feature type="transmembrane region" description="Helical" evidence="1">
    <location>
        <begin position="37"/>
        <end position="58"/>
    </location>
</feature>
<sequence>MFTSDEHWGFDWGEFILGILFIIAACGVLRYPGVGLTVLAILFGIMAIIAGITSFSAFSKLRKVSGGRSWFALFLGIVDVLLGIWVLVDINLGIAVLGYLFAIWFIIDAIERLIVVDHLSAFGSGWMWLSVILDIIMLILGLYLIFVPVVSIAALAMFVVIYLFIAGFNAIFIAFAHGNK</sequence>
<evidence type="ECO:0000313" key="2">
    <source>
        <dbReference type="EMBL" id="PWF99438.1"/>
    </source>
</evidence>